<evidence type="ECO:0000313" key="2">
    <source>
        <dbReference type="EMBL" id="UOQ43370.1"/>
    </source>
</evidence>
<keyword evidence="1" id="KW-0812">Transmembrane</keyword>
<dbReference type="EMBL" id="CP095073">
    <property type="protein sequence ID" value="UOQ43370.1"/>
    <property type="molecule type" value="Genomic_DNA"/>
</dbReference>
<keyword evidence="1" id="KW-1133">Transmembrane helix</keyword>
<feature type="transmembrane region" description="Helical" evidence="1">
    <location>
        <begin position="85"/>
        <end position="103"/>
    </location>
</feature>
<feature type="transmembrane region" description="Helical" evidence="1">
    <location>
        <begin position="12"/>
        <end position="28"/>
    </location>
</feature>
<dbReference type="Proteomes" id="UP000831787">
    <property type="component" value="Chromosome"/>
</dbReference>
<reference evidence="2 3" key="1">
    <citation type="submission" date="2022-04" db="EMBL/GenBank/DDBJ databases">
        <title>Halobacillus sp. isolated from saltern.</title>
        <authorList>
            <person name="Won M."/>
            <person name="Lee C.-M."/>
            <person name="Woen H.-Y."/>
            <person name="Kwon S.-W."/>
        </authorList>
    </citation>
    <scope>NUCLEOTIDE SEQUENCE [LARGE SCALE GENOMIC DNA]</scope>
    <source>
        <strain evidence="2 3">SSBR10-3</strain>
    </source>
</reference>
<organism evidence="2 3">
    <name type="scientific">Halobacillus salinarum</name>
    <dbReference type="NCBI Taxonomy" id="2932257"/>
    <lineage>
        <taxon>Bacteria</taxon>
        <taxon>Bacillati</taxon>
        <taxon>Bacillota</taxon>
        <taxon>Bacilli</taxon>
        <taxon>Bacillales</taxon>
        <taxon>Bacillaceae</taxon>
        <taxon>Halobacillus</taxon>
    </lineage>
</organism>
<gene>
    <name evidence="2" type="ORF">MUN89_15780</name>
</gene>
<proteinExistence type="predicted"/>
<name>A0ABY4EH97_9BACI</name>
<evidence type="ECO:0008006" key="4">
    <source>
        <dbReference type="Google" id="ProtNLM"/>
    </source>
</evidence>
<keyword evidence="3" id="KW-1185">Reference proteome</keyword>
<sequence>MEQFLDFVKQYNWIGVLVSVLIFVRKMYPITSLTADVVEEKLFSKEKRIVLDITKFLVQSIYWAFVLLSINLFLEGTMLGDINTLWGAIFSIFGGILFFYFFFDVELNWNSSKKLIVPLFIFYIILLVLVGSKFIDMAETTFKDPISLFFGKATLAFIMGLFATRLFKPALLAIQWFENKVIVSYKEKTEEDCNVWFVFHPINKDHILVGDSESLNECKKKKIILKDKIIDKQLIIEKIR</sequence>
<feature type="transmembrane region" description="Helical" evidence="1">
    <location>
        <begin position="49"/>
        <end position="73"/>
    </location>
</feature>
<dbReference type="RefSeq" id="WP_244708729.1">
    <property type="nucleotide sequence ID" value="NZ_CP095073.1"/>
</dbReference>
<feature type="transmembrane region" description="Helical" evidence="1">
    <location>
        <begin position="115"/>
        <end position="135"/>
    </location>
</feature>
<evidence type="ECO:0000313" key="3">
    <source>
        <dbReference type="Proteomes" id="UP000831787"/>
    </source>
</evidence>
<evidence type="ECO:0000256" key="1">
    <source>
        <dbReference type="SAM" id="Phobius"/>
    </source>
</evidence>
<protein>
    <recommendedName>
        <fullName evidence="4">NfeD-like C-terminal domain-containing protein</fullName>
    </recommendedName>
</protein>
<keyword evidence="1" id="KW-0472">Membrane</keyword>
<feature type="transmembrane region" description="Helical" evidence="1">
    <location>
        <begin position="147"/>
        <end position="167"/>
    </location>
</feature>
<accession>A0ABY4EH97</accession>